<proteinExistence type="predicted"/>
<keyword evidence="2" id="KW-1185">Reference proteome</keyword>
<gene>
    <name evidence="1" type="ORF">NM208_g304</name>
</gene>
<reference evidence="1" key="1">
    <citation type="submission" date="2022-08" db="EMBL/GenBank/DDBJ databases">
        <title>Genome Sequence of Fusarium decemcellulare.</title>
        <authorList>
            <person name="Buettner E."/>
        </authorList>
    </citation>
    <scope>NUCLEOTIDE SEQUENCE</scope>
    <source>
        <strain evidence="1">Babe19</strain>
    </source>
</reference>
<evidence type="ECO:0000313" key="1">
    <source>
        <dbReference type="EMBL" id="KAJ3549806.1"/>
    </source>
</evidence>
<evidence type="ECO:0000313" key="2">
    <source>
        <dbReference type="Proteomes" id="UP001148629"/>
    </source>
</evidence>
<organism evidence="1 2">
    <name type="scientific">Fusarium decemcellulare</name>
    <dbReference type="NCBI Taxonomy" id="57161"/>
    <lineage>
        <taxon>Eukaryota</taxon>
        <taxon>Fungi</taxon>
        <taxon>Dikarya</taxon>
        <taxon>Ascomycota</taxon>
        <taxon>Pezizomycotina</taxon>
        <taxon>Sordariomycetes</taxon>
        <taxon>Hypocreomycetidae</taxon>
        <taxon>Hypocreales</taxon>
        <taxon>Nectriaceae</taxon>
        <taxon>Fusarium</taxon>
        <taxon>Fusarium decemcellulare species complex</taxon>
    </lineage>
</organism>
<sequence length="946" mass="107403">MWQLVLLSQVVPAFGALAKNSLEPTISSRISRDAQDCYSDIVNIAQTLSISRGEWAPGLKEEVLMSLLRGLEARFPKKRKWFNEILENMSLQGAESDHYRTKQFPRLSDVAKTIKTRGLGGFDACDKLLDRSDELEAQYLELFGRRVSLFNSKEKNSSEKRAKFLEKVQCAQRHLLEVYCPNSLRTESGPIDLHQHPSGGIKDLAEKVYVLLEQHWRCQCSQRNPKQREVRLNLTSHCKLALSLPSSRVSTSTYRPTKFEVLLPVCKDCVEWKVTNIEVKQGYPSVNIGTGRRAVNNDICEFLSQSDGFQVDFLAENDRFWHLSPRLSKDLVSHHTMMEPLDQLLGDHLMVSKIAGYSPREKLILCYILANSMLFLYPGSWFQNAWGSPKVYFTRRLNSSRSTTEILPYLSVQLQQFRNRRDPEQHHMQYHHHPAVLDLGIVLLEIATGTRVPRSHQPQQWERCKEDGPQALRHLQNYDYLSHEDPSKRISPTLKNVIQSCLTLEPPSTFPTNDLVSEGPIRHYILCCVVQPLAEELRHGYKESLEDLHQVLISNKESGTPDKDDLTQTQSSCPTRSCVPTAVNCMSRQTYYNFLEMLRTNIFVTHEANSAVTEKLDLCYFAHGGGMEKAVDEEKISSAAAWFGWHRDAIARIRSLRKPKASNDERVKIAILDTGIDILGDNEALYNCDPKIVYRDWIENDTGWQDADGHGTHLAVLLRKIAPEAAIHVARVFKKKPRIAASATIALAIQHAVDVWGVDMIVMSFGFGTRDPVLEKAIDHAISKKVLIFAAASNDGKNRPDGVAWPASKMGVFCVHSADGLGNPSPFTPSPRENMKIMVLGECVLSAWPRRLLKGSNLGDHKYMSGTSCATPIAAGIAAVVLDYARRFLTEDEWKDLRRYDSINRMFQKLSDTNSRSGYQWIRHWVLFAEDRDEAWIQSEIKQYLV</sequence>
<name>A0ACC1T067_9HYPO</name>
<protein>
    <submittedName>
        <fullName evidence="1">Uncharacterized protein</fullName>
    </submittedName>
</protein>
<dbReference type="EMBL" id="JANRMS010000014">
    <property type="protein sequence ID" value="KAJ3549806.1"/>
    <property type="molecule type" value="Genomic_DNA"/>
</dbReference>
<comment type="caution">
    <text evidence="1">The sequence shown here is derived from an EMBL/GenBank/DDBJ whole genome shotgun (WGS) entry which is preliminary data.</text>
</comment>
<dbReference type="Proteomes" id="UP001148629">
    <property type="component" value="Unassembled WGS sequence"/>
</dbReference>
<accession>A0ACC1T067</accession>